<comment type="caution">
    <text evidence="7">The sequence shown here is derived from an EMBL/GenBank/DDBJ whole genome shotgun (WGS) entry which is preliminary data.</text>
</comment>
<dbReference type="GO" id="GO:0055085">
    <property type="term" value="P:transmembrane transport"/>
    <property type="evidence" value="ECO:0007669"/>
    <property type="project" value="InterPro"/>
</dbReference>
<protein>
    <submittedName>
        <fullName evidence="7">Ferric siderophore transport system, periplasmic binding protein TonB</fullName>
    </submittedName>
</protein>
<gene>
    <name evidence="7" type="ORF">DB31_6121</name>
</gene>
<evidence type="ECO:0000256" key="5">
    <source>
        <dbReference type="SAM" id="MobiDB-lite"/>
    </source>
</evidence>
<keyword evidence="2" id="KW-0812">Transmembrane</keyword>
<evidence type="ECO:0000313" key="7">
    <source>
        <dbReference type="EMBL" id="KFE59529.1"/>
    </source>
</evidence>
<dbReference type="NCBIfam" id="TIGR01352">
    <property type="entry name" value="tonB_Cterm"/>
    <property type="match status" value="1"/>
</dbReference>
<dbReference type="EMBL" id="JMCB01000033">
    <property type="protein sequence ID" value="KFE59529.1"/>
    <property type="molecule type" value="Genomic_DNA"/>
</dbReference>
<dbReference type="PROSITE" id="PS52015">
    <property type="entry name" value="TONB_CTD"/>
    <property type="match status" value="1"/>
</dbReference>
<feature type="region of interest" description="Disordered" evidence="5">
    <location>
        <begin position="96"/>
        <end position="174"/>
    </location>
</feature>
<accession>A0A085VVR6</accession>
<organism evidence="7 8">
    <name type="scientific">Hyalangium minutum</name>
    <dbReference type="NCBI Taxonomy" id="394096"/>
    <lineage>
        <taxon>Bacteria</taxon>
        <taxon>Pseudomonadati</taxon>
        <taxon>Myxococcota</taxon>
        <taxon>Myxococcia</taxon>
        <taxon>Myxococcales</taxon>
        <taxon>Cystobacterineae</taxon>
        <taxon>Archangiaceae</taxon>
        <taxon>Hyalangium</taxon>
    </lineage>
</organism>
<dbReference type="InterPro" id="IPR037682">
    <property type="entry name" value="TonB_C"/>
</dbReference>
<feature type="compositionally biased region" description="Pro residues" evidence="5">
    <location>
        <begin position="164"/>
        <end position="173"/>
    </location>
</feature>
<sequence length="273" mass="29043">MFASVLDAHAYQAELRARLLRVVPLVLALHVLAVGLFSRDRREPERAPVRPEAHDMPVLRLMAARPVSVLAAAAVPAQAVTQRRMARKVRSLLNPAPLAAPVPKAEEPPPAPAETPEGDDTPSAPSGGSEAEGGVALTGVALSTGEGMGAGEGTGGVPGGMLPSGPPAPPPLTPEEREAWVERYMEALIRDRFERVRYPHLAAAAGITGEVLLRVSINSQGRLLKLELLGRCPHPVLCDSAEETVRSAEPFPPPPPELGSPCFLELPFRYRLH</sequence>
<dbReference type="SUPFAM" id="SSF74653">
    <property type="entry name" value="TolA/TonB C-terminal domain"/>
    <property type="match status" value="1"/>
</dbReference>
<dbReference type="Proteomes" id="UP000028725">
    <property type="component" value="Unassembled WGS sequence"/>
</dbReference>
<evidence type="ECO:0000256" key="1">
    <source>
        <dbReference type="ARBA" id="ARBA00004167"/>
    </source>
</evidence>
<dbReference type="RefSeq" id="WP_169787172.1">
    <property type="nucleotide sequence ID" value="NZ_JMCB01000033.1"/>
</dbReference>
<dbReference type="STRING" id="394096.DB31_6121"/>
<keyword evidence="4" id="KW-0472">Membrane</keyword>
<name>A0A085VVR6_9BACT</name>
<evidence type="ECO:0000313" key="8">
    <source>
        <dbReference type="Proteomes" id="UP000028725"/>
    </source>
</evidence>
<evidence type="ECO:0000256" key="2">
    <source>
        <dbReference type="ARBA" id="ARBA00022692"/>
    </source>
</evidence>
<feature type="compositionally biased region" description="Gly residues" evidence="5">
    <location>
        <begin position="146"/>
        <end position="159"/>
    </location>
</feature>
<keyword evidence="8" id="KW-1185">Reference proteome</keyword>
<proteinExistence type="predicted"/>
<feature type="compositionally biased region" description="Low complexity" evidence="5">
    <location>
        <begin position="122"/>
        <end position="134"/>
    </location>
</feature>
<keyword evidence="3" id="KW-1133">Transmembrane helix</keyword>
<evidence type="ECO:0000256" key="3">
    <source>
        <dbReference type="ARBA" id="ARBA00022989"/>
    </source>
</evidence>
<feature type="domain" description="TonB C-terminal" evidence="6">
    <location>
        <begin position="183"/>
        <end position="273"/>
    </location>
</feature>
<dbReference type="GO" id="GO:0016020">
    <property type="term" value="C:membrane"/>
    <property type="evidence" value="ECO:0007669"/>
    <property type="project" value="UniProtKB-SubCell"/>
</dbReference>
<dbReference type="Pfam" id="PF03544">
    <property type="entry name" value="TonB_C"/>
    <property type="match status" value="1"/>
</dbReference>
<evidence type="ECO:0000256" key="4">
    <source>
        <dbReference type="ARBA" id="ARBA00023136"/>
    </source>
</evidence>
<evidence type="ECO:0000259" key="6">
    <source>
        <dbReference type="PROSITE" id="PS52015"/>
    </source>
</evidence>
<reference evidence="7 8" key="1">
    <citation type="submission" date="2014-04" db="EMBL/GenBank/DDBJ databases">
        <title>Genome assembly of Hyalangium minutum DSM 14724.</title>
        <authorList>
            <person name="Sharma G."/>
            <person name="Subramanian S."/>
        </authorList>
    </citation>
    <scope>NUCLEOTIDE SEQUENCE [LARGE SCALE GENOMIC DNA]</scope>
    <source>
        <strain evidence="7 8">DSM 14724</strain>
    </source>
</reference>
<comment type="subcellular location">
    <subcellularLocation>
        <location evidence="1">Membrane</location>
        <topology evidence="1">Single-pass membrane protein</topology>
    </subcellularLocation>
</comment>
<dbReference type="AlphaFoldDB" id="A0A085VVR6"/>
<dbReference type="Gene3D" id="3.30.1150.10">
    <property type="match status" value="1"/>
</dbReference>
<dbReference type="InterPro" id="IPR006260">
    <property type="entry name" value="TonB/TolA_C"/>
</dbReference>